<dbReference type="GO" id="GO:0005524">
    <property type="term" value="F:ATP binding"/>
    <property type="evidence" value="ECO:0007669"/>
    <property type="project" value="UniProtKB-UniRule"/>
</dbReference>
<evidence type="ECO:0000256" key="5">
    <source>
        <dbReference type="ARBA" id="ARBA00022527"/>
    </source>
</evidence>
<sequence length="638" mass="71848">MAENEDSGAKKPEFKYKIGKVKHTPTVQKDAKSGLSFIELRASPDEKVYGCTKFAGHYKEEKKLGQGTFGEVYKGIHLETQRQVAMKRIIVNVEKDLFPITAHREITILRRLNHKNIIKLIEMVYDYPPGTHSRVQEMAHHSPGKSSTLMKSFYMILPYMVSDLSGILHNPRINLLLSDIKSIMLQLLESLNYIHCQKYMHRDVKTANILIDHNGVVKLADFGLARQYYGAPPTLDFPGGAGSGAKYTSVVVTRWYRAPELVLGDKFYTTAVDIWGAGCVFAECFEKKPVLQGTTDIDQGHIIFKLLGTPTEDQWPLACYLPGAELTRTKYTSTLKDRFGKYLSAAGLDFLQKLLTLDPYKRPTAMSAMQHDFFKEQPLPAERLSLPCEESHEADIKRYKEEMHQAMSQKAPSAPRGHVTESLEGSSNNSFPRAPRSKNILPTGPAAHRVSSQNSTPRSQLASLPHNRHTSSRYNANDNYRSVNKPKHSNSNRSRFNNRFNNNGGQPASVNQYSQRSSTPTNMQPSRYQGSDRYQTAPHNQHNRERTNNGKIPFEESRTKNVEQQQRMQPKEERNRTSGRSAPSQASFNTLEGAPPPPPPGHSTQEHSEQAQPVAKPGNGQEIQNSAVRDTKDMADLY</sequence>
<dbReference type="PROSITE" id="PS50011">
    <property type="entry name" value="PROTEIN_KINASE_DOM"/>
    <property type="match status" value="1"/>
</dbReference>
<evidence type="ECO:0000256" key="11">
    <source>
        <dbReference type="ARBA" id="ARBA00041018"/>
    </source>
</evidence>
<protein>
    <recommendedName>
        <fullName evidence="11">Serine/threonine-protein kinase BUR1</fullName>
        <ecNumber evidence="4">2.7.11.22</ecNumber>
        <ecNumber evidence="3">2.7.11.23</ecNumber>
    </recommendedName>
</protein>
<evidence type="ECO:0000256" key="9">
    <source>
        <dbReference type="ARBA" id="ARBA00022840"/>
    </source>
</evidence>
<organism evidence="15 16">
    <name type="scientific">Zygosaccharomyces bailii (strain CLIB 213 / ATCC 58445 / CBS 680 / BCRC 21525 / NBRC 1098 / NCYC 1416 / NRRL Y-2227)</name>
    <dbReference type="NCBI Taxonomy" id="1333698"/>
    <lineage>
        <taxon>Eukaryota</taxon>
        <taxon>Fungi</taxon>
        <taxon>Dikarya</taxon>
        <taxon>Ascomycota</taxon>
        <taxon>Saccharomycotina</taxon>
        <taxon>Saccharomycetes</taxon>
        <taxon>Saccharomycetales</taxon>
        <taxon>Saccharomycetaceae</taxon>
        <taxon>Zygosaccharomyces</taxon>
    </lineage>
</organism>
<dbReference type="Gene3D" id="3.30.200.20">
    <property type="entry name" value="Phosphorylase Kinase, domain 1"/>
    <property type="match status" value="1"/>
</dbReference>
<dbReference type="PANTHER" id="PTHR24056:SF233">
    <property type="entry name" value="CYCLIN-DEPENDENT KINASE 9"/>
    <property type="match status" value="1"/>
</dbReference>
<comment type="subcellular location">
    <subcellularLocation>
        <location evidence="1">Nucleus</location>
    </subcellularLocation>
</comment>
<feature type="region of interest" description="Disordered" evidence="13">
    <location>
        <begin position="402"/>
        <end position="638"/>
    </location>
</feature>
<dbReference type="PROSITE" id="PS00107">
    <property type="entry name" value="PROTEIN_KINASE_ATP"/>
    <property type="match status" value="1"/>
</dbReference>
<feature type="compositionally biased region" description="Low complexity" evidence="13">
    <location>
        <begin position="491"/>
        <end position="503"/>
    </location>
</feature>
<evidence type="ECO:0000256" key="1">
    <source>
        <dbReference type="ARBA" id="ARBA00004123"/>
    </source>
</evidence>
<keyword evidence="8" id="KW-0418">Kinase</keyword>
<feature type="compositionally biased region" description="Polar residues" evidence="13">
    <location>
        <begin position="578"/>
        <end position="590"/>
    </location>
</feature>
<dbReference type="PANTHER" id="PTHR24056">
    <property type="entry name" value="CELL DIVISION PROTEIN KINASE"/>
    <property type="match status" value="1"/>
</dbReference>
<dbReference type="AlphaFoldDB" id="A0A8J2WTV2"/>
<evidence type="ECO:0000256" key="12">
    <source>
        <dbReference type="PROSITE-ProRule" id="PRU10141"/>
    </source>
</evidence>
<dbReference type="EC" id="2.7.11.22" evidence="4"/>
<evidence type="ECO:0000256" key="8">
    <source>
        <dbReference type="ARBA" id="ARBA00022777"/>
    </source>
</evidence>
<proteinExistence type="inferred from homology"/>
<dbReference type="OrthoDB" id="28397at2759"/>
<dbReference type="EC" id="2.7.11.23" evidence="3"/>
<dbReference type="GO" id="GO:0000307">
    <property type="term" value="C:cyclin-dependent protein kinase holoenzyme complex"/>
    <property type="evidence" value="ECO:0007669"/>
    <property type="project" value="UniProtKB-ARBA"/>
</dbReference>
<dbReference type="Pfam" id="PF00069">
    <property type="entry name" value="Pkinase"/>
    <property type="match status" value="1"/>
</dbReference>
<evidence type="ECO:0000256" key="3">
    <source>
        <dbReference type="ARBA" id="ARBA00012409"/>
    </source>
</evidence>
<dbReference type="InterPro" id="IPR017441">
    <property type="entry name" value="Protein_kinase_ATP_BS"/>
</dbReference>
<dbReference type="InterPro" id="IPR050108">
    <property type="entry name" value="CDK"/>
</dbReference>
<feature type="domain" description="Protein kinase" evidence="14">
    <location>
        <begin position="58"/>
        <end position="374"/>
    </location>
</feature>
<dbReference type="GO" id="GO:0005634">
    <property type="term" value="C:nucleus"/>
    <property type="evidence" value="ECO:0007669"/>
    <property type="project" value="UniProtKB-SubCell"/>
</dbReference>
<evidence type="ECO:0000313" key="16">
    <source>
        <dbReference type="Proteomes" id="UP000019375"/>
    </source>
</evidence>
<dbReference type="EMBL" id="HG316454">
    <property type="protein sequence ID" value="CDF87213.1"/>
    <property type="molecule type" value="Genomic_DNA"/>
</dbReference>
<keyword evidence="10" id="KW-0539">Nucleus</keyword>
<keyword evidence="6" id="KW-0808">Transferase</keyword>
<gene>
    <name evidence="15" type="ORF">BN860_01332g</name>
</gene>
<keyword evidence="16" id="KW-1185">Reference proteome</keyword>
<keyword evidence="5" id="KW-0723">Serine/threonine-protein kinase</keyword>
<evidence type="ECO:0000313" key="15">
    <source>
        <dbReference type="EMBL" id="CDF87213.1"/>
    </source>
</evidence>
<dbReference type="InterPro" id="IPR008271">
    <property type="entry name" value="Ser/Thr_kinase_AS"/>
</dbReference>
<dbReference type="GO" id="GO:0004693">
    <property type="term" value="F:cyclin-dependent protein serine/threonine kinase activity"/>
    <property type="evidence" value="ECO:0007669"/>
    <property type="project" value="UniProtKB-EC"/>
</dbReference>
<evidence type="ECO:0000259" key="14">
    <source>
        <dbReference type="PROSITE" id="PS50011"/>
    </source>
</evidence>
<dbReference type="Gene3D" id="1.10.510.10">
    <property type="entry name" value="Transferase(Phosphotransferase) domain 1"/>
    <property type="match status" value="1"/>
</dbReference>
<feature type="compositionally biased region" description="Polar residues" evidence="13">
    <location>
        <begin position="504"/>
        <end position="540"/>
    </location>
</feature>
<dbReference type="FunFam" id="1.10.510.10:FF:000624">
    <property type="entry name" value="Mitogen-activated protein kinase"/>
    <property type="match status" value="1"/>
</dbReference>
<keyword evidence="9 12" id="KW-0067">ATP-binding</keyword>
<dbReference type="PROSITE" id="PS00108">
    <property type="entry name" value="PROTEIN_KINASE_ST"/>
    <property type="match status" value="1"/>
</dbReference>
<dbReference type="GO" id="GO:0009891">
    <property type="term" value="P:positive regulation of biosynthetic process"/>
    <property type="evidence" value="ECO:0007669"/>
    <property type="project" value="UniProtKB-ARBA"/>
</dbReference>
<dbReference type="InterPro" id="IPR011009">
    <property type="entry name" value="Kinase-like_dom_sf"/>
</dbReference>
<name>A0A8J2WTV2_ZYGB2</name>
<feature type="compositionally biased region" description="Basic and acidic residues" evidence="13">
    <location>
        <begin position="542"/>
        <end position="561"/>
    </location>
</feature>
<evidence type="ECO:0000256" key="6">
    <source>
        <dbReference type="ARBA" id="ARBA00022679"/>
    </source>
</evidence>
<dbReference type="SUPFAM" id="SSF56112">
    <property type="entry name" value="Protein kinase-like (PK-like)"/>
    <property type="match status" value="1"/>
</dbReference>
<dbReference type="GO" id="GO:0008353">
    <property type="term" value="F:RNA polymerase II CTD heptapeptide repeat kinase activity"/>
    <property type="evidence" value="ECO:0007669"/>
    <property type="project" value="UniProtKB-EC"/>
</dbReference>
<reference evidence="16" key="1">
    <citation type="journal article" date="2013" name="Genome Announc.">
        <title>Genome sequence of the food spoilage yeast Zygosaccharomyces bailii CLIB 213(T).</title>
        <authorList>
            <person name="Galeote V."/>
            <person name="Bigey F."/>
            <person name="Devillers H."/>
            <person name="Neuveglise C."/>
            <person name="Dequin S."/>
        </authorList>
    </citation>
    <scope>NUCLEOTIDE SEQUENCE [LARGE SCALE GENOMIC DNA]</scope>
    <source>
        <strain evidence="16">CLIB 213 / ATCC 58445 / CBS 680 / CCRC 21525 / NBRC 1098 / NCYC 1416 / NRRL Y-2227</strain>
    </source>
</reference>
<feature type="compositionally biased region" description="Basic and acidic residues" evidence="13">
    <location>
        <begin position="629"/>
        <end position="638"/>
    </location>
</feature>
<dbReference type="Proteomes" id="UP000019375">
    <property type="component" value="Unassembled WGS sequence"/>
</dbReference>
<feature type="compositionally biased region" description="Polar residues" evidence="13">
    <location>
        <begin position="450"/>
        <end position="462"/>
    </location>
</feature>
<feature type="binding site" evidence="12">
    <location>
        <position position="87"/>
    </location>
    <ligand>
        <name>ATP</name>
        <dbReference type="ChEBI" id="CHEBI:30616"/>
    </ligand>
</feature>
<accession>A0A8J2WTV2</accession>
<evidence type="ECO:0000256" key="7">
    <source>
        <dbReference type="ARBA" id="ARBA00022741"/>
    </source>
</evidence>
<evidence type="ECO:0000256" key="13">
    <source>
        <dbReference type="SAM" id="MobiDB-lite"/>
    </source>
</evidence>
<keyword evidence="7 12" id="KW-0547">Nucleotide-binding</keyword>
<dbReference type="SMART" id="SM00220">
    <property type="entry name" value="S_TKc"/>
    <property type="match status" value="1"/>
</dbReference>
<evidence type="ECO:0000256" key="4">
    <source>
        <dbReference type="ARBA" id="ARBA00012425"/>
    </source>
</evidence>
<evidence type="ECO:0000256" key="10">
    <source>
        <dbReference type="ARBA" id="ARBA00023242"/>
    </source>
</evidence>
<evidence type="ECO:0000256" key="2">
    <source>
        <dbReference type="ARBA" id="ARBA00006485"/>
    </source>
</evidence>
<feature type="compositionally biased region" description="Polar residues" evidence="13">
    <location>
        <begin position="472"/>
        <end position="482"/>
    </location>
</feature>
<dbReference type="InterPro" id="IPR000719">
    <property type="entry name" value="Prot_kinase_dom"/>
</dbReference>
<comment type="similarity">
    <text evidence="2">Belongs to the protein kinase superfamily. CMGC Ser/Thr protein kinase family. CDC2/CDKX subfamily.</text>
</comment>